<feature type="region of interest" description="Disordered" evidence="1">
    <location>
        <begin position="346"/>
        <end position="365"/>
    </location>
</feature>
<evidence type="ECO:0000256" key="1">
    <source>
        <dbReference type="SAM" id="MobiDB-lite"/>
    </source>
</evidence>
<keyword evidence="3" id="KW-1185">Reference proteome</keyword>
<gene>
    <name evidence="2" type="ORF">CSOL1703_00004494</name>
</gene>
<comment type="caution">
    <text evidence="2">The sequence shown here is derived from an EMBL/GenBank/DDBJ whole genome shotgun (WGS) entry which is preliminary data.</text>
</comment>
<sequence>MANDMLINGDDDSLLHVPTSMIWVCGRWTLIFHTDMESHDPAEVRSSFLNVLHLLDFTIFYPNCHNFPFFTLEQDGTFQPLVADFQYVAPNHLLVIVPGRQHDWLIEIPESPLRPVTSLSLSMFNASVPDDNNTSVGLSNVLDPLLLEGTHGQHALPEADVSDASLVCFKTWGAVQDALGDDDSMIEHDKLGLDSYWPTDSLMGQQSIELPECPPSTPVRLGSPETVYSESPPSDVSLEQCIEKLRQARTWPSIGSWGRGGRRLRPSCVSKKCIMPRPPARGRFEVSREDRFLVPFDRDLRDELLIRGRAMGFSYSEIKESACMPDALTTLRGRYNFLLRKMAQEELKKKKKRENKKDFDGKNKE</sequence>
<reference evidence="2 3" key="2">
    <citation type="submission" date="2021-10" db="EMBL/GenBank/DDBJ databases">
        <authorList>
            <person name="Piombo E."/>
        </authorList>
    </citation>
    <scope>NUCLEOTIDE SEQUENCE [LARGE SCALE GENOMIC DNA]</scope>
</reference>
<dbReference type="AlphaFoldDB" id="A0A9P0EMB2"/>
<name>A0A9P0EMB2_9HYPO</name>
<feature type="compositionally biased region" description="Basic and acidic residues" evidence="1">
    <location>
        <begin position="355"/>
        <end position="365"/>
    </location>
</feature>
<accession>A0A9P0EMB2</accession>
<dbReference type="OrthoDB" id="3439209at2759"/>
<organism evidence="2 3">
    <name type="scientific">Clonostachys solani</name>
    <dbReference type="NCBI Taxonomy" id="160281"/>
    <lineage>
        <taxon>Eukaryota</taxon>
        <taxon>Fungi</taxon>
        <taxon>Dikarya</taxon>
        <taxon>Ascomycota</taxon>
        <taxon>Pezizomycotina</taxon>
        <taxon>Sordariomycetes</taxon>
        <taxon>Hypocreomycetidae</taxon>
        <taxon>Hypocreales</taxon>
        <taxon>Bionectriaceae</taxon>
        <taxon>Clonostachys</taxon>
    </lineage>
</organism>
<dbReference type="Proteomes" id="UP000775872">
    <property type="component" value="Unassembled WGS sequence"/>
</dbReference>
<protein>
    <submittedName>
        <fullName evidence="2">Uncharacterized protein</fullName>
    </submittedName>
</protein>
<proteinExistence type="predicted"/>
<dbReference type="EMBL" id="CABFOC020000045">
    <property type="protein sequence ID" value="CAH0052630.1"/>
    <property type="molecule type" value="Genomic_DNA"/>
</dbReference>
<evidence type="ECO:0000313" key="3">
    <source>
        <dbReference type="Proteomes" id="UP000775872"/>
    </source>
</evidence>
<reference evidence="3" key="1">
    <citation type="submission" date="2019-06" db="EMBL/GenBank/DDBJ databases">
        <authorList>
            <person name="Broberg M."/>
        </authorList>
    </citation>
    <scope>NUCLEOTIDE SEQUENCE [LARGE SCALE GENOMIC DNA]</scope>
</reference>
<evidence type="ECO:0000313" key="2">
    <source>
        <dbReference type="EMBL" id="CAH0052630.1"/>
    </source>
</evidence>